<accession>A0A1J5I3H9</accession>
<dbReference type="SUPFAM" id="SSF142338">
    <property type="entry name" value="CofD-like"/>
    <property type="match status" value="1"/>
</dbReference>
<dbReference type="GO" id="GO:0043743">
    <property type="term" value="F:LPPG:FO 2-phospho-L-lactate transferase activity"/>
    <property type="evidence" value="ECO:0007669"/>
    <property type="project" value="InterPro"/>
</dbReference>
<keyword evidence="1" id="KW-0963">Cytoplasm</keyword>
<dbReference type="Gene3D" id="3.40.50.10680">
    <property type="entry name" value="CofD-like domains"/>
    <property type="match status" value="1"/>
</dbReference>
<dbReference type="EMBL" id="MNZO01000009">
    <property type="protein sequence ID" value="OIP87711.1"/>
    <property type="molecule type" value="Genomic_DNA"/>
</dbReference>
<name>A0A1J5I3H9_9BACT</name>
<evidence type="ECO:0000313" key="3">
    <source>
        <dbReference type="Proteomes" id="UP000182344"/>
    </source>
</evidence>
<dbReference type="InterPro" id="IPR010119">
    <property type="entry name" value="Gluconeogen_factor"/>
</dbReference>
<evidence type="ECO:0008006" key="4">
    <source>
        <dbReference type="Google" id="ProtNLM"/>
    </source>
</evidence>
<reference evidence="2 3" key="1">
    <citation type="journal article" date="2016" name="Environ. Microbiol.">
        <title>Genomic resolution of a cold subsurface aquifer community provides metabolic insights for novel microbes adapted to high CO concentrations.</title>
        <authorList>
            <person name="Probst A.J."/>
            <person name="Castelle C.J."/>
            <person name="Singh A."/>
            <person name="Brown C.T."/>
            <person name="Anantharaman K."/>
            <person name="Sharon I."/>
            <person name="Hug L.A."/>
            <person name="Burstein D."/>
            <person name="Emerson J.B."/>
            <person name="Thomas B.C."/>
            <person name="Banfield J.F."/>
        </authorList>
    </citation>
    <scope>NUCLEOTIDE SEQUENCE [LARGE SCALE GENOMIC DNA]</scope>
    <source>
        <strain evidence="2">CG2_30_35_20</strain>
    </source>
</reference>
<dbReference type="Proteomes" id="UP000182344">
    <property type="component" value="Unassembled WGS sequence"/>
</dbReference>
<dbReference type="InterPro" id="IPR038136">
    <property type="entry name" value="CofD-like_dom_sf"/>
</dbReference>
<comment type="caution">
    <text evidence="2">The sequence shown here is derived from an EMBL/GenBank/DDBJ whole genome shotgun (WGS) entry which is preliminary data.</text>
</comment>
<proteinExistence type="predicted"/>
<dbReference type="AlphaFoldDB" id="A0A1J5I3H9"/>
<dbReference type="PANTHER" id="PTHR30135">
    <property type="entry name" value="UNCHARACTERIZED PROTEIN YVCK-RELATED"/>
    <property type="match status" value="1"/>
</dbReference>
<protein>
    <recommendedName>
        <fullName evidence="4">Gluconeogenesis factor</fullName>
    </recommendedName>
</protein>
<organism evidence="2 3">
    <name type="scientific">Candidatus Shapirobacteria bacterium CG2_30_35_20</name>
    <dbReference type="NCBI Taxonomy" id="1805376"/>
    <lineage>
        <taxon>Bacteria</taxon>
        <taxon>Candidatus Shapironibacteriota</taxon>
    </lineage>
</organism>
<dbReference type="Pfam" id="PF01933">
    <property type="entry name" value="CofD"/>
    <property type="match status" value="1"/>
</dbReference>
<sequence>MIVTMGGGSGMPIVNQALVKAGFSDINSIVTTFDSGGDTGRIRTDERGLVLAFSDYWRSLMSLWNDGEQKKYWQEMLKYRDGRGRNFGNLFFQFMAERAGSLSKVDSLFSTLTQANLCGRVIPVALDPVDVCFATKSGKKYIGEHNMDDQRMSLDMIDKVWLSTEIEANPEAIQVINKADLIIICPGSLYGSVLTNFLPRGMRGVMEKTSAKKILFTNIMSVCNETNGFDQDNYVEIINKYIKVKFDEIVMSDFKSVNKKLLNNILESYANEHSRPIKYHNKSISKTSIIDLLAVDEVNLRLRHSVDKLAKYFAKMDYVAKEN</sequence>
<evidence type="ECO:0000256" key="1">
    <source>
        <dbReference type="ARBA" id="ARBA00022490"/>
    </source>
</evidence>
<dbReference type="InterPro" id="IPR002882">
    <property type="entry name" value="CofD"/>
</dbReference>
<dbReference type="PANTHER" id="PTHR30135:SF3">
    <property type="entry name" value="GLUCONEOGENESIS FACTOR-RELATED"/>
    <property type="match status" value="1"/>
</dbReference>
<gene>
    <name evidence="2" type="ORF">AUK05_00605</name>
</gene>
<evidence type="ECO:0000313" key="2">
    <source>
        <dbReference type="EMBL" id="OIP87711.1"/>
    </source>
</evidence>
<dbReference type="STRING" id="1805376.AUK05_00605"/>